<name>A0A834BDM7_9CHIR</name>
<evidence type="ECO:0000313" key="2">
    <source>
        <dbReference type="EMBL" id="KAF6131172.1"/>
    </source>
</evidence>
<organism evidence="2 3">
    <name type="scientific">Phyllostomus discolor</name>
    <name type="common">pale spear-nosed bat</name>
    <dbReference type="NCBI Taxonomy" id="89673"/>
    <lineage>
        <taxon>Eukaryota</taxon>
        <taxon>Metazoa</taxon>
        <taxon>Chordata</taxon>
        <taxon>Craniata</taxon>
        <taxon>Vertebrata</taxon>
        <taxon>Euteleostomi</taxon>
        <taxon>Mammalia</taxon>
        <taxon>Eutheria</taxon>
        <taxon>Laurasiatheria</taxon>
        <taxon>Chiroptera</taxon>
        <taxon>Yangochiroptera</taxon>
        <taxon>Phyllostomidae</taxon>
        <taxon>Phyllostominae</taxon>
        <taxon>Phyllostomus</taxon>
    </lineage>
</organism>
<sequence>MNWCCKNHTLMRSHPLWPSLPLGFSLTASQVVLERDFRHRLVFDSGGELLASVATAVSAMHRMIGKRCGKAWKMVVLVEEGKPPVCLPLCPSPWGGKAHRGLKGNGVPGPRRSSGSLFLTKQAEKKQQPLLGSPRRSEGFPLLSYNQDWQLKTRNSAQPTLKSQNSS</sequence>
<comment type="caution">
    <text evidence="2">The sequence shown here is derived from an EMBL/GenBank/DDBJ whole genome shotgun (WGS) entry which is preliminary data.</text>
</comment>
<reference evidence="2 3" key="1">
    <citation type="journal article" date="2020" name="Nature">
        <title>Six reference-quality genomes reveal evolution of bat adaptations.</title>
        <authorList>
            <person name="Jebb D."/>
            <person name="Huang Z."/>
            <person name="Pippel M."/>
            <person name="Hughes G.M."/>
            <person name="Lavrichenko K."/>
            <person name="Devanna P."/>
            <person name="Winkler S."/>
            <person name="Jermiin L.S."/>
            <person name="Skirmuntt E.C."/>
            <person name="Katzourakis A."/>
            <person name="Burkitt-Gray L."/>
            <person name="Ray D.A."/>
            <person name="Sullivan K.A.M."/>
            <person name="Roscito J.G."/>
            <person name="Kirilenko B.M."/>
            <person name="Davalos L.M."/>
            <person name="Corthals A.P."/>
            <person name="Power M.L."/>
            <person name="Jones G."/>
            <person name="Ransome R.D."/>
            <person name="Dechmann D.K.N."/>
            <person name="Locatelli A.G."/>
            <person name="Puechmaille S.J."/>
            <person name="Fedrigo O."/>
            <person name="Jarvis E.D."/>
            <person name="Hiller M."/>
            <person name="Vernes S.C."/>
            <person name="Myers E.W."/>
            <person name="Teeling E.C."/>
        </authorList>
    </citation>
    <scope>NUCLEOTIDE SEQUENCE [LARGE SCALE GENOMIC DNA]</scope>
    <source>
        <strain evidence="2">Bat1K_MPI-CBG_1</strain>
    </source>
</reference>
<feature type="region of interest" description="Disordered" evidence="1">
    <location>
        <begin position="98"/>
        <end position="117"/>
    </location>
</feature>
<dbReference type="AlphaFoldDB" id="A0A834BDM7"/>
<protein>
    <submittedName>
        <fullName evidence="2">Uncharacterized protein</fullName>
    </submittedName>
</protein>
<evidence type="ECO:0000313" key="3">
    <source>
        <dbReference type="Proteomes" id="UP000664940"/>
    </source>
</evidence>
<gene>
    <name evidence="2" type="ORF">HJG60_008042</name>
</gene>
<accession>A0A834BDM7</accession>
<evidence type="ECO:0000256" key="1">
    <source>
        <dbReference type="SAM" id="MobiDB-lite"/>
    </source>
</evidence>
<proteinExistence type="predicted"/>
<dbReference type="EMBL" id="JABVXQ010000001">
    <property type="protein sequence ID" value="KAF6131172.1"/>
    <property type="molecule type" value="Genomic_DNA"/>
</dbReference>
<dbReference type="Proteomes" id="UP000664940">
    <property type="component" value="Unassembled WGS sequence"/>
</dbReference>